<evidence type="ECO:0000256" key="1">
    <source>
        <dbReference type="SAM" id="MobiDB-lite"/>
    </source>
</evidence>
<feature type="region of interest" description="Disordered" evidence="1">
    <location>
        <begin position="1"/>
        <end position="215"/>
    </location>
</feature>
<comment type="caution">
    <text evidence="2">The sequence shown here is derived from an EMBL/GenBank/DDBJ whole genome shotgun (WGS) entry which is preliminary data.</text>
</comment>
<gene>
    <name evidence="2" type="ORF">PCOR1329_LOCUS29226</name>
</gene>
<evidence type="ECO:0000313" key="3">
    <source>
        <dbReference type="Proteomes" id="UP001189429"/>
    </source>
</evidence>
<evidence type="ECO:0000313" key="2">
    <source>
        <dbReference type="EMBL" id="CAK0830643.1"/>
    </source>
</evidence>
<keyword evidence="3" id="KW-1185">Reference proteome</keyword>
<feature type="compositionally biased region" description="Basic and acidic residues" evidence="1">
    <location>
        <begin position="186"/>
        <end position="197"/>
    </location>
</feature>
<feature type="compositionally biased region" description="Low complexity" evidence="1">
    <location>
        <begin position="147"/>
        <end position="167"/>
    </location>
</feature>
<feature type="compositionally biased region" description="Low complexity" evidence="1">
    <location>
        <begin position="64"/>
        <end position="87"/>
    </location>
</feature>
<organism evidence="2 3">
    <name type="scientific">Prorocentrum cordatum</name>
    <dbReference type="NCBI Taxonomy" id="2364126"/>
    <lineage>
        <taxon>Eukaryota</taxon>
        <taxon>Sar</taxon>
        <taxon>Alveolata</taxon>
        <taxon>Dinophyceae</taxon>
        <taxon>Prorocentrales</taxon>
        <taxon>Prorocentraceae</taxon>
        <taxon>Prorocentrum</taxon>
    </lineage>
</organism>
<sequence length="215" mass="21959">MPPGAVQREPLSPSASGARPMLPSGARRSDPESPTAAGALLSRPASGSKHGSAPGFWPRGWEDSAPIRAPRSASAAAAVQRAPAAPSWELRARQSRASLGSKPPPRYHAPQLGGSQLVGPAQPPPGATMGHGLLRSGSRNDFFYPVPQSAPRTSAAPSPASLPRQSSGGASRWRESGRPTPASTPARRDSGGARAADEAAAAVQLSRARPGRGEV</sequence>
<name>A0ABN9SGK8_9DINO</name>
<dbReference type="Proteomes" id="UP001189429">
    <property type="component" value="Unassembled WGS sequence"/>
</dbReference>
<reference evidence="2" key="1">
    <citation type="submission" date="2023-10" db="EMBL/GenBank/DDBJ databases">
        <authorList>
            <person name="Chen Y."/>
            <person name="Shah S."/>
            <person name="Dougan E. K."/>
            <person name="Thang M."/>
            <person name="Chan C."/>
        </authorList>
    </citation>
    <scope>NUCLEOTIDE SEQUENCE [LARGE SCALE GENOMIC DNA]</scope>
</reference>
<protein>
    <submittedName>
        <fullName evidence="2">Uncharacterized protein</fullName>
    </submittedName>
</protein>
<dbReference type="EMBL" id="CAUYUJ010010971">
    <property type="protein sequence ID" value="CAK0830643.1"/>
    <property type="molecule type" value="Genomic_DNA"/>
</dbReference>
<proteinExistence type="predicted"/>
<feature type="non-terminal residue" evidence="2">
    <location>
        <position position="215"/>
    </location>
</feature>
<accession>A0ABN9SGK8</accession>